<dbReference type="GO" id="GO:0006220">
    <property type="term" value="P:pyrimidine nucleotide metabolic process"/>
    <property type="evidence" value="ECO:0007669"/>
    <property type="project" value="UniProtKB-UniRule"/>
</dbReference>
<keyword evidence="3 9" id="KW-0808">Transferase</keyword>
<evidence type="ECO:0000313" key="12">
    <source>
        <dbReference type="Proteomes" id="UP000439752"/>
    </source>
</evidence>
<dbReference type="Pfam" id="PF02224">
    <property type="entry name" value="Cytidylate_kin"/>
    <property type="match status" value="1"/>
</dbReference>
<proteinExistence type="inferred from homology"/>
<dbReference type="HAMAP" id="MF_00238">
    <property type="entry name" value="Cytidyl_kinase_type1"/>
    <property type="match status" value="1"/>
</dbReference>
<dbReference type="FunFam" id="3.40.50.300:FF:000484">
    <property type="entry name" value="Cytidylate kinase"/>
    <property type="match status" value="1"/>
</dbReference>
<accession>A0A653IE74</accession>
<evidence type="ECO:0000259" key="10">
    <source>
        <dbReference type="Pfam" id="PF02224"/>
    </source>
</evidence>
<keyword evidence="2 9" id="KW-0963">Cytoplasm</keyword>
<feature type="binding site" evidence="9">
    <location>
        <begin position="24"/>
        <end position="32"/>
    </location>
    <ligand>
        <name>ATP</name>
        <dbReference type="ChEBI" id="CHEBI:30616"/>
    </ligand>
</feature>
<evidence type="ECO:0000256" key="2">
    <source>
        <dbReference type="ARBA" id="ARBA00022490"/>
    </source>
</evidence>
<dbReference type="SUPFAM" id="SSF52540">
    <property type="entry name" value="P-loop containing nucleoside triphosphate hydrolases"/>
    <property type="match status" value="1"/>
</dbReference>
<feature type="domain" description="Cytidylate kinase" evidence="10">
    <location>
        <begin position="20"/>
        <end position="232"/>
    </location>
</feature>
<keyword evidence="12" id="KW-1185">Reference proteome</keyword>
<dbReference type="Gene3D" id="3.40.50.300">
    <property type="entry name" value="P-loop containing nucleotide triphosphate hydrolases"/>
    <property type="match status" value="1"/>
</dbReference>
<dbReference type="GO" id="GO:0015949">
    <property type="term" value="P:nucleobase-containing small molecule interconversion"/>
    <property type="evidence" value="ECO:0007669"/>
    <property type="project" value="TreeGrafter"/>
</dbReference>
<gene>
    <name evidence="9 11" type="primary">cmk</name>
    <name evidence="11" type="ORF">EXIGUO9Y_30175</name>
</gene>
<evidence type="ECO:0000256" key="3">
    <source>
        <dbReference type="ARBA" id="ARBA00022679"/>
    </source>
</evidence>
<dbReference type="GO" id="GO:0005829">
    <property type="term" value="C:cytosol"/>
    <property type="evidence" value="ECO:0007669"/>
    <property type="project" value="TreeGrafter"/>
</dbReference>
<evidence type="ECO:0000256" key="4">
    <source>
        <dbReference type="ARBA" id="ARBA00022741"/>
    </source>
</evidence>
<dbReference type="GO" id="GO:0036430">
    <property type="term" value="F:CMP kinase activity"/>
    <property type="evidence" value="ECO:0007669"/>
    <property type="project" value="RHEA"/>
</dbReference>
<dbReference type="AlphaFoldDB" id="A0A653IE74"/>
<comment type="subcellular location">
    <subcellularLocation>
        <location evidence="9">Cytoplasm</location>
    </subcellularLocation>
</comment>
<protein>
    <recommendedName>
        <fullName evidence="9">Cytidylate kinase</fullName>
        <shortName evidence="9">CK</shortName>
        <ecNumber evidence="9">2.7.4.25</ecNumber>
    </recommendedName>
    <alternativeName>
        <fullName evidence="9">Cytidine monophosphate kinase</fullName>
        <shortName evidence="9">CMP kinase</shortName>
    </alternativeName>
</protein>
<dbReference type="EMBL" id="CABWKQ010000023">
    <property type="protein sequence ID" value="VWX36978.1"/>
    <property type="molecule type" value="Genomic_DNA"/>
</dbReference>
<dbReference type="GO" id="GO:0036431">
    <property type="term" value="F:dCMP kinase activity"/>
    <property type="evidence" value="ECO:0007669"/>
    <property type="project" value="InterPro"/>
</dbReference>
<dbReference type="PANTHER" id="PTHR21299">
    <property type="entry name" value="CYTIDYLATE KINASE/PANTOATE-BETA-ALANINE LIGASE"/>
    <property type="match status" value="1"/>
</dbReference>
<keyword evidence="6 9" id="KW-0067">ATP-binding</keyword>
<dbReference type="InterPro" id="IPR011994">
    <property type="entry name" value="Cytidylate_kinase_dom"/>
</dbReference>
<evidence type="ECO:0000256" key="5">
    <source>
        <dbReference type="ARBA" id="ARBA00022777"/>
    </source>
</evidence>
<evidence type="ECO:0000313" key="11">
    <source>
        <dbReference type="EMBL" id="VWX36978.1"/>
    </source>
</evidence>
<comment type="catalytic activity">
    <reaction evidence="7 9">
        <text>dCMP + ATP = dCDP + ADP</text>
        <dbReference type="Rhea" id="RHEA:25094"/>
        <dbReference type="ChEBI" id="CHEBI:30616"/>
        <dbReference type="ChEBI" id="CHEBI:57566"/>
        <dbReference type="ChEBI" id="CHEBI:58593"/>
        <dbReference type="ChEBI" id="CHEBI:456216"/>
        <dbReference type="EC" id="2.7.4.25"/>
    </reaction>
</comment>
<dbReference type="InterPro" id="IPR027417">
    <property type="entry name" value="P-loop_NTPase"/>
</dbReference>
<dbReference type="NCBIfam" id="TIGR00017">
    <property type="entry name" value="cmk"/>
    <property type="match status" value="1"/>
</dbReference>
<evidence type="ECO:0000256" key="9">
    <source>
        <dbReference type="HAMAP-Rule" id="MF_00238"/>
    </source>
</evidence>
<evidence type="ECO:0000256" key="1">
    <source>
        <dbReference type="ARBA" id="ARBA00009427"/>
    </source>
</evidence>
<dbReference type="GO" id="GO:0005524">
    <property type="term" value="F:ATP binding"/>
    <property type="evidence" value="ECO:0007669"/>
    <property type="project" value="UniProtKB-UniRule"/>
</dbReference>
<dbReference type="PANTHER" id="PTHR21299:SF2">
    <property type="entry name" value="CYTIDYLATE KINASE"/>
    <property type="match status" value="1"/>
</dbReference>
<evidence type="ECO:0000256" key="8">
    <source>
        <dbReference type="ARBA" id="ARBA00048478"/>
    </source>
</evidence>
<comment type="similarity">
    <text evidence="1 9">Belongs to the cytidylate kinase family. Type 1 subfamily.</text>
</comment>
<dbReference type="InterPro" id="IPR003136">
    <property type="entry name" value="Cytidylate_kin"/>
</dbReference>
<dbReference type="Proteomes" id="UP000439752">
    <property type="component" value="Unassembled WGS sequence"/>
</dbReference>
<sequence length="237" mass="26068">MNRLKMVQTEGTKNMTKIQIALDGPAGAGKSTIAKQLAAHLDYVYIDTGAMYRAVTLAALEQGIDLEDGQQLGELMTSLDIRLTPGENGQRVFIGEREVTESIRSSEVTNNVSFVAKHAQVRSALVEMQRRLAESGGIVMDGRDIGTVVLPDAELKVFMTATVEERAGRRHRENVARGMESDLEALQAEIALRDKRDSEREVSPLKQAEDAIYLDTTDLTIDQVVLRLTELAEGVLK</sequence>
<dbReference type="CDD" id="cd02020">
    <property type="entry name" value="CMPK"/>
    <property type="match status" value="1"/>
</dbReference>
<reference evidence="11 12" key="1">
    <citation type="submission" date="2019-10" db="EMBL/GenBank/DDBJ databases">
        <authorList>
            <person name="Karimi E."/>
        </authorList>
    </citation>
    <scope>NUCLEOTIDE SEQUENCE [LARGE SCALE GENOMIC DNA]</scope>
    <source>
        <strain evidence="11">Exiguobacterium sp. 9Y</strain>
    </source>
</reference>
<dbReference type="EC" id="2.7.4.25" evidence="9"/>
<organism evidence="11 12">
    <name type="scientific">Exiguobacterium oxidotolerans</name>
    <dbReference type="NCBI Taxonomy" id="223958"/>
    <lineage>
        <taxon>Bacteria</taxon>
        <taxon>Bacillati</taxon>
        <taxon>Bacillota</taxon>
        <taxon>Bacilli</taxon>
        <taxon>Bacillales</taxon>
        <taxon>Bacillales Family XII. Incertae Sedis</taxon>
        <taxon>Exiguobacterium</taxon>
    </lineage>
</organism>
<comment type="catalytic activity">
    <reaction evidence="8 9">
        <text>CMP + ATP = CDP + ADP</text>
        <dbReference type="Rhea" id="RHEA:11600"/>
        <dbReference type="ChEBI" id="CHEBI:30616"/>
        <dbReference type="ChEBI" id="CHEBI:58069"/>
        <dbReference type="ChEBI" id="CHEBI:60377"/>
        <dbReference type="ChEBI" id="CHEBI:456216"/>
        <dbReference type="EC" id="2.7.4.25"/>
    </reaction>
</comment>
<evidence type="ECO:0000256" key="7">
    <source>
        <dbReference type="ARBA" id="ARBA00047615"/>
    </source>
</evidence>
<name>A0A653IE74_9BACL</name>
<keyword evidence="4 9" id="KW-0547">Nucleotide-binding</keyword>
<evidence type="ECO:0000256" key="6">
    <source>
        <dbReference type="ARBA" id="ARBA00022840"/>
    </source>
</evidence>
<keyword evidence="5 9" id="KW-0418">Kinase</keyword>